<evidence type="ECO:0000256" key="3">
    <source>
        <dbReference type="ARBA" id="ARBA00023170"/>
    </source>
</evidence>
<comment type="caution">
    <text evidence="5">The sequence shown here is derived from an EMBL/GenBank/DDBJ whole genome shotgun (WGS) entry which is preliminary data.</text>
</comment>
<feature type="domain" description="NR LBD" evidence="4">
    <location>
        <begin position="1"/>
        <end position="241"/>
    </location>
</feature>
<name>A0AAN8FRR1_TRICO</name>
<dbReference type="EMBL" id="WIXE01008327">
    <property type="protein sequence ID" value="KAK5979482.1"/>
    <property type="molecule type" value="Genomic_DNA"/>
</dbReference>
<evidence type="ECO:0000256" key="2">
    <source>
        <dbReference type="ARBA" id="ARBA00023163"/>
    </source>
</evidence>
<dbReference type="PROSITE" id="PS51843">
    <property type="entry name" value="NR_LBD"/>
    <property type="match status" value="1"/>
</dbReference>
<proteinExistence type="predicted"/>
<dbReference type="InterPro" id="IPR035500">
    <property type="entry name" value="NHR-like_dom_sf"/>
</dbReference>
<evidence type="ECO:0000313" key="5">
    <source>
        <dbReference type="EMBL" id="KAK5979482.1"/>
    </source>
</evidence>
<gene>
    <name evidence="5" type="ORF">GCK32_001063</name>
</gene>
<organism evidence="5 6">
    <name type="scientific">Trichostrongylus colubriformis</name>
    <name type="common">Black scour worm</name>
    <dbReference type="NCBI Taxonomy" id="6319"/>
    <lineage>
        <taxon>Eukaryota</taxon>
        <taxon>Metazoa</taxon>
        <taxon>Ecdysozoa</taxon>
        <taxon>Nematoda</taxon>
        <taxon>Chromadorea</taxon>
        <taxon>Rhabditida</taxon>
        <taxon>Rhabditina</taxon>
        <taxon>Rhabditomorpha</taxon>
        <taxon>Strongyloidea</taxon>
        <taxon>Trichostrongylidae</taxon>
        <taxon>Trichostrongylus</taxon>
    </lineage>
</organism>
<evidence type="ECO:0000259" key="4">
    <source>
        <dbReference type="PROSITE" id="PS51843"/>
    </source>
</evidence>
<dbReference type="SMART" id="SM00430">
    <property type="entry name" value="HOLI"/>
    <property type="match status" value="1"/>
</dbReference>
<evidence type="ECO:0000256" key="1">
    <source>
        <dbReference type="ARBA" id="ARBA00023015"/>
    </source>
</evidence>
<evidence type="ECO:0000313" key="6">
    <source>
        <dbReference type="Proteomes" id="UP001331761"/>
    </source>
</evidence>
<dbReference type="PANTHER" id="PTHR45680">
    <property type="entry name" value="NUCLEAR HORMONE RECEPTOR FAMILY"/>
    <property type="match status" value="1"/>
</dbReference>
<dbReference type="Gene3D" id="1.10.565.10">
    <property type="entry name" value="Retinoid X Receptor"/>
    <property type="match status" value="1"/>
</dbReference>
<dbReference type="AlphaFoldDB" id="A0AAN8FRR1"/>
<keyword evidence="3 5" id="KW-0675">Receptor</keyword>
<accession>A0AAN8FRR1</accession>
<keyword evidence="6" id="KW-1185">Reference proteome</keyword>
<keyword evidence="2" id="KW-0804">Transcription</keyword>
<keyword evidence="1" id="KW-0805">Transcription regulation</keyword>
<dbReference type="Pfam" id="PF00104">
    <property type="entry name" value="Hormone_recep"/>
    <property type="match status" value="1"/>
</dbReference>
<dbReference type="InterPro" id="IPR051152">
    <property type="entry name" value="C.elegans_Orphan_NR"/>
</dbReference>
<sequence>MQHALLRHRRTQRCASDLKMVDSFNLMDFMSFWEVHIYATAEWMMHCNEFAQLPLEQKVALFKNSWAMWRRFERITMSVELFGWKAVHEKIYSLTDQVAVKLDSVKFDVSMLTDDPESISGMLQLFSGRLVDEVTRGCLEIRLDPIEVVYVLCTLVWHVEGKPVNRETQSVAEIYRERISDDLHNYYTHVTKTPNYAGRLIKIMSIVHCIEDIHYERSKVMELAKIFDVFKVELSEKGLFD</sequence>
<dbReference type="InterPro" id="IPR000536">
    <property type="entry name" value="Nucl_hrmn_rcpt_lig-bd"/>
</dbReference>
<dbReference type="Proteomes" id="UP001331761">
    <property type="component" value="Unassembled WGS sequence"/>
</dbReference>
<dbReference type="SUPFAM" id="SSF48508">
    <property type="entry name" value="Nuclear receptor ligand-binding domain"/>
    <property type="match status" value="1"/>
</dbReference>
<reference evidence="5 6" key="1">
    <citation type="submission" date="2019-10" db="EMBL/GenBank/DDBJ databases">
        <title>Assembly and Annotation for the nematode Trichostrongylus colubriformis.</title>
        <authorList>
            <person name="Martin J."/>
        </authorList>
    </citation>
    <scope>NUCLEOTIDE SEQUENCE [LARGE SCALE GENOMIC DNA]</scope>
    <source>
        <strain evidence="5">G859</strain>
        <tissue evidence="5">Whole worm</tissue>
    </source>
</reference>
<dbReference type="PANTHER" id="PTHR45680:SF29">
    <property type="entry name" value="NUCLEAR HORMONE RECEPTOR FAMILY"/>
    <property type="match status" value="1"/>
</dbReference>
<protein>
    <submittedName>
        <fullName evidence="5">Ligand-binding domain of nuclear hormone receptor</fullName>
    </submittedName>
</protein>